<dbReference type="AlphaFoldDB" id="A0AAW2NFX0"/>
<feature type="region of interest" description="Disordered" evidence="2">
    <location>
        <begin position="161"/>
        <end position="180"/>
    </location>
</feature>
<reference evidence="4" key="1">
    <citation type="submission" date="2020-06" db="EMBL/GenBank/DDBJ databases">
        <authorList>
            <person name="Li T."/>
            <person name="Hu X."/>
            <person name="Zhang T."/>
            <person name="Song X."/>
            <person name="Zhang H."/>
            <person name="Dai N."/>
            <person name="Sheng W."/>
            <person name="Hou X."/>
            <person name="Wei L."/>
        </authorList>
    </citation>
    <scope>NUCLEOTIDE SEQUENCE</scope>
    <source>
        <strain evidence="4">KEN8</strain>
        <tissue evidence="4">Leaf</tissue>
    </source>
</reference>
<sequence length="345" mass="38734">MLAEGVHLVNQAYATWGHLNIDLGPIISSWSCPWVVSMFALGPYLPPWNRRLFVFEEGSFFLAFGGASCWGVPRKGYPGWWDPSKAPQKRNSKPNHHASVVVTELTNISKESNNHASVAIIESSDTGKVFHTYSPTNNSAWIIDSNATDHMTFDNNHVKSLKPSSQHIGSTGNGNPSSVAEEGMITTQYENGFAERKNRHLLEVVRASLFEAHMPTSYWGEVVTIAKYLINRMPSSSLQTPFDVLHKIVNSEPPRIKELPNRVTRGIPRVNYGPLLNSKTKNLINNFVFYHRLSRGNEALVNQLSTKSIPNSAQDVIRDPKWKEAINEEMKSLQKNSTWEIVDLP</sequence>
<keyword evidence="1" id="KW-0645">Protease</keyword>
<proteinExistence type="predicted"/>
<dbReference type="GO" id="GO:0008233">
    <property type="term" value="F:peptidase activity"/>
    <property type="evidence" value="ECO:0007669"/>
    <property type="project" value="UniProtKB-KW"/>
</dbReference>
<dbReference type="SUPFAM" id="SSF53098">
    <property type="entry name" value="Ribonuclease H-like"/>
    <property type="match status" value="1"/>
</dbReference>
<dbReference type="PANTHER" id="PTHR42648">
    <property type="entry name" value="TRANSPOSASE, PUTATIVE-RELATED"/>
    <property type="match status" value="1"/>
</dbReference>
<accession>A0AAW2NFX0</accession>
<evidence type="ECO:0000256" key="1">
    <source>
        <dbReference type="ARBA" id="ARBA00022670"/>
    </source>
</evidence>
<dbReference type="EMBL" id="JACGWM010000011">
    <property type="protein sequence ID" value="KAL0342449.1"/>
    <property type="molecule type" value="Genomic_DNA"/>
</dbReference>
<dbReference type="Pfam" id="PF22936">
    <property type="entry name" value="Pol_BBD"/>
    <property type="match status" value="1"/>
</dbReference>
<dbReference type="GO" id="GO:0003676">
    <property type="term" value="F:nucleic acid binding"/>
    <property type="evidence" value="ECO:0007669"/>
    <property type="project" value="InterPro"/>
</dbReference>
<dbReference type="InterPro" id="IPR054722">
    <property type="entry name" value="PolX-like_BBD"/>
</dbReference>
<dbReference type="InterPro" id="IPR036397">
    <property type="entry name" value="RNaseH_sf"/>
</dbReference>
<feature type="domain" description="Retrovirus-related Pol polyprotein from transposon TNT 1-94-like beta-barrel" evidence="3">
    <location>
        <begin position="141"/>
        <end position="194"/>
    </location>
</feature>
<comment type="caution">
    <text evidence="4">The sequence shown here is derived from an EMBL/GenBank/DDBJ whole genome shotgun (WGS) entry which is preliminary data.</text>
</comment>
<reference evidence="4" key="2">
    <citation type="journal article" date="2024" name="Plant">
        <title>Genomic evolution and insights into agronomic trait innovations of Sesamum species.</title>
        <authorList>
            <person name="Miao H."/>
            <person name="Wang L."/>
            <person name="Qu L."/>
            <person name="Liu H."/>
            <person name="Sun Y."/>
            <person name="Le M."/>
            <person name="Wang Q."/>
            <person name="Wei S."/>
            <person name="Zheng Y."/>
            <person name="Lin W."/>
            <person name="Duan Y."/>
            <person name="Cao H."/>
            <person name="Xiong S."/>
            <person name="Wang X."/>
            <person name="Wei L."/>
            <person name="Li C."/>
            <person name="Ma Q."/>
            <person name="Ju M."/>
            <person name="Zhao R."/>
            <person name="Li G."/>
            <person name="Mu C."/>
            <person name="Tian Q."/>
            <person name="Mei H."/>
            <person name="Zhang T."/>
            <person name="Gao T."/>
            <person name="Zhang H."/>
        </authorList>
    </citation>
    <scope>NUCLEOTIDE SEQUENCE</scope>
    <source>
        <strain evidence="4">KEN8</strain>
    </source>
</reference>
<feature type="compositionally biased region" description="Polar residues" evidence="2">
    <location>
        <begin position="162"/>
        <end position="178"/>
    </location>
</feature>
<protein>
    <recommendedName>
        <fullName evidence="3">Retrovirus-related Pol polyprotein from transposon TNT 1-94-like beta-barrel domain-containing protein</fullName>
    </recommendedName>
</protein>
<keyword evidence="1" id="KW-0378">Hydrolase</keyword>
<organism evidence="4">
    <name type="scientific">Sesamum calycinum</name>
    <dbReference type="NCBI Taxonomy" id="2727403"/>
    <lineage>
        <taxon>Eukaryota</taxon>
        <taxon>Viridiplantae</taxon>
        <taxon>Streptophyta</taxon>
        <taxon>Embryophyta</taxon>
        <taxon>Tracheophyta</taxon>
        <taxon>Spermatophyta</taxon>
        <taxon>Magnoliopsida</taxon>
        <taxon>eudicotyledons</taxon>
        <taxon>Gunneridae</taxon>
        <taxon>Pentapetalae</taxon>
        <taxon>asterids</taxon>
        <taxon>lamiids</taxon>
        <taxon>Lamiales</taxon>
        <taxon>Pedaliaceae</taxon>
        <taxon>Sesamum</taxon>
    </lineage>
</organism>
<dbReference type="InterPro" id="IPR012337">
    <property type="entry name" value="RNaseH-like_sf"/>
</dbReference>
<name>A0AAW2NFX0_9LAMI</name>
<dbReference type="PANTHER" id="PTHR42648:SF28">
    <property type="entry name" value="TRANSPOSON-ENCODED PROTEIN WITH RIBONUCLEASE H-LIKE AND RETROVIRUS ZINC FINGER-LIKE DOMAINS"/>
    <property type="match status" value="1"/>
</dbReference>
<evidence type="ECO:0000256" key="2">
    <source>
        <dbReference type="SAM" id="MobiDB-lite"/>
    </source>
</evidence>
<dbReference type="InterPro" id="IPR039537">
    <property type="entry name" value="Retrotran_Ty1/copia-like"/>
</dbReference>
<gene>
    <name evidence="4" type="ORF">Scaly_1907500</name>
</gene>
<evidence type="ECO:0000259" key="3">
    <source>
        <dbReference type="Pfam" id="PF22936"/>
    </source>
</evidence>
<dbReference type="Gene3D" id="3.30.420.10">
    <property type="entry name" value="Ribonuclease H-like superfamily/Ribonuclease H"/>
    <property type="match status" value="1"/>
</dbReference>
<dbReference type="GO" id="GO:0006508">
    <property type="term" value="P:proteolysis"/>
    <property type="evidence" value="ECO:0007669"/>
    <property type="project" value="UniProtKB-KW"/>
</dbReference>
<evidence type="ECO:0000313" key="4">
    <source>
        <dbReference type="EMBL" id="KAL0342449.1"/>
    </source>
</evidence>